<dbReference type="GO" id="GO:0005737">
    <property type="term" value="C:cytoplasm"/>
    <property type="evidence" value="ECO:0007669"/>
    <property type="project" value="UniProtKB-SubCell"/>
</dbReference>
<dbReference type="PIRSF" id="PIRSF007466">
    <property type="entry name" value="SpoIVA"/>
    <property type="match status" value="1"/>
</dbReference>
<dbReference type="AlphaFoldDB" id="A0A926EJZ1"/>
<comment type="catalytic activity">
    <reaction evidence="1">
        <text>ATP + H2O = ADP + phosphate + H(+)</text>
        <dbReference type="Rhea" id="RHEA:13065"/>
        <dbReference type="ChEBI" id="CHEBI:15377"/>
        <dbReference type="ChEBI" id="CHEBI:15378"/>
        <dbReference type="ChEBI" id="CHEBI:30616"/>
        <dbReference type="ChEBI" id="CHEBI:43474"/>
        <dbReference type="ChEBI" id="CHEBI:456216"/>
    </reaction>
</comment>
<comment type="subcellular location">
    <subcellularLocation>
        <location evidence="1">Cytoplasm</location>
    </subcellularLocation>
</comment>
<dbReference type="Proteomes" id="UP000655830">
    <property type="component" value="Unassembled WGS sequence"/>
</dbReference>
<dbReference type="EMBL" id="JACRSY010000010">
    <property type="protein sequence ID" value="MBC8579453.1"/>
    <property type="molecule type" value="Genomic_DNA"/>
</dbReference>
<evidence type="ECO:0000259" key="2">
    <source>
        <dbReference type="Pfam" id="PF09547"/>
    </source>
</evidence>
<dbReference type="InterPro" id="IPR046840">
    <property type="entry name" value="SpoIVA_C"/>
</dbReference>
<dbReference type="GO" id="GO:0005524">
    <property type="term" value="F:ATP binding"/>
    <property type="evidence" value="ECO:0007669"/>
    <property type="project" value="UniProtKB-KW"/>
</dbReference>
<dbReference type="Pfam" id="PF20438">
    <property type="entry name" value="SpoIVA_middle"/>
    <property type="match status" value="1"/>
</dbReference>
<reference evidence="5" key="1">
    <citation type="submission" date="2020-08" db="EMBL/GenBank/DDBJ databases">
        <title>Genome public.</title>
        <authorList>
            <person name="Liu C."/>
            <person name="Sun Q."/>
        </authorList>
    </citation>
    <scope>NUCLEOTIDE SEQUENCE</scope>
    <source>
        <strain evidence="5">NSJ-12</strain>
    </source>
</reference>
<gene>
    <name evidence="5" type="primary">spoIVA</name>
    <name evidence="5" type="ORF">H8718_07915</name>
</gene>
<dbReference type="NCBIfam" id="TIGR02836">
    <property type="entry name" value="spore_IV_A"/>
    <property type="match status" value="1"/>
</dbReference>
<proteinExistence type="predicted"/>
<dbReference type="CDD" id="cd00882">
    <property type="entry name" value="Ras_like_GTPase"/>
    <property type="match status" value="1"/>
</dbReference>
<evidence type="ECO:0000259" key="4">
    <source>
        <dbReference type="Pfam" id="PF20439"/>
    </source>
</evidence>
<protein>
    <recommendedName>
        <fullName evidence="1">Stage IV sporulation protein A</fullName>
        <ecNumber evidence="1">3.6.1.-</ecNumber>
    </recommendedName>
    <alternativeName>
        <fullName evidence="1">Coat morphogenetic protein SpoIVA</fullName>
    </alternativeName>
</protein>
<keyword evidence="1" id="KW-0547">Nucleotide-binding</keyword>
<feature type="domain" description="Stage IV sporulation protein A ATPase" evidence="2">
    <location>
        <begin position="1"/>
        <end position="237"/>
    </location>
</feature>
<dbReference type="SUPFAM" id="SSF52540">
    <property type="entry name" value="P-loop containing nucleoside triphosphate hydrolases"/>
    <property type="match status" value="1"/>
</dbReference>
<dbReference type="InterPro" id="IPR046842">
    <property type="entry name" value="SpoIVA_ATPase"/>
</dbReference>
<keyword evidence="1" id="KW-0749">Sporulation</keyword>
<feature type="domain" description="Sporulation stage IV protein A C-terminal" evidence="4">
    <location>
        <begin position="417"/>
        <end position="492"/>
    </location>
</feature>
<keyword evidence="6" id="KW-1185">Reference proteome</keyword>
<comment type="caution">
    <text evidence="5">The sequence shown here is derived from an EMBL/GenBank/DDBJ whole genome shotgun (WGS) entry which is preliminary data.</text>
</comment>
<accession>A0A926EJZ1</accession>
<dbReference type="Pfam" id="PF09547">
    <property type="entry name" value="SpoIVA_ATPase"/>
    <property type="match status" value="1"/>
</dbReference>
<keyword evidence="1" id="KW-0963">Cytoplasm</keyword>
<feature type="domain" description="Stage IV sporulation protein A middle" evidence="3">
    <location>
        <begin position="239"/>
        <end position="416"/>
    </location>
</feature>
<evidence type="ECO:0000313" key="6">
    <source>
        <dbReference type="Proteomes" id="UP000655830"/>
    </source>
</evidence>
<dbReference type="InterPro" id="IPR046841">
    <property type="entry name" value="SpoIVA_middle"/>
</dbReference>
<dbReference type="Gene3D" id="3.40.50.300">
    <property type="entry name" value="P-loop containing nucleotide triphosphate hydrolases"/>
    <property type="match status" value="1"/>
</dbReference>
<evidence type="ECO:0000256" key="1">
    <source>
        <dbReference type="PIRNR" id="PIRNR007466"/>
    </source>
</evidence>
<dbReference type="RefSeq" id="WP_249332507.1">
    <property type="nucleotide sequence ID" value="NZ_JACRSY010000010.1"/>
</dbReference>
<sequence length="492" mass="56141">MEYCDIYRDISERTNGDIYLGIVGPVRTGKSTFIKRFMEALVIPNIANEYSKGRAQDELPQSGDGKVITTTEPKFIPNEAVDITIGGDFDVSVRLIDCVGYMIPEAEGHMYNNVPRMVKTPWFEEEIPFAQAAEIGTKKVINNHSTIGVVVTTDGSFTNIARNNYIEAEERAINELKKIGKPFIVVYNTKRPYDPEVLEETSTLSREYDVPVVPLDVAQMKVEDINNLLEKVLYEFPLNEIQFMLPKWVETLESEHWLKKQWIDYIKEVIYPLENIRQIKQSLERFKDLEFIKNVYLEKIRLGEGVVKIDINTTDDLFYRVLSETTGMEINGDHELMTLIKDLAATKREYDKVAYALNEVKQKGYGVVAPIFDELTLEAPEIVKQGNSFGVKLKASAPSYHIIRANIQTEVSPTVGTEKQSEDLINYMMSEFETDPAKIWDSNIFGKTLHELVNEGLQNKLYRMPEDAQIKLQETLQKIINEGNGGLICILL</sequence>
<organism evidence="5 6">
    <name type="scientific">Zhenhengia yiwuensis</name>
    <dbReference type="NCBI Taxonomy" id="2763666"/>
    <lineage>
        <taxon>Bacteria</taxon>
        <taxon>Bacillati</taxon>
        <taxon>Bacillota</taxon>
        <taxon>Clostridia</taxon>
        <taxon>Lachnospirales</taxon>
        <taxon>Lachnospiraceae</taxon>
        <taxon>Zhenhengia</taxon>
    </lineage>
</organism>
<keyword evidence="1" id="KW-0378">Hydrolase</keyword>
<evidence type="ECO:0000313" key="5">
    <source>
        <dbReference type="EMBL" id="MBC8579453.1"/>
    </source>
</evidence>
<comment type="function">
    <text evidence="1">ATPase. Has a role at an early stage in the morphogenesis of the spore coat.</text>
</comment>
<dbReference type="Pfam" id="PF20439">
    <property type="entry name" value="SpoIVA_C"/>
    <property type="match status" value="1"/>
</dbReference>
<dbReference type="InterPro" id="IPR027417">
    <property type="entry name" value="P-loop_NTPase"/>
</dbReference>
<name>A0A926EJZ1_9FIRM</name>
<keyword evidence="1" id="KW-0067">ATP-binding</keyword>
<dbReference type="InterPro" id="IPR014201">
    <property type="entry name" value="Spore_IV_A"/>
</dbReference>
<dbReference type="GO" id="GO:0016887">
    <property type="term" value="F:ATP hydrolysis activity"/>
    <property type="evidence" value="ECO:0007669"/>
    <property type="project" value="InterPro"/>
</dbReference>
<evidence type="ECO:0000259" key="3">
    <source>
        <dbReference type="Pfam" id="PF20438"/>
    </source>
</evidence>
<dbReference type="GO" id="GO:0030435">
    <property type="term" value="P:sporulation resulting in formation of a cellular spore"/>
    <property type="evidence" value="ECO:0007669"/>
    <property type="project" value="UniProtKB-KW"/>
</dbReference>
<dbReference type="EC" id="3.6.1.-" evidence="1"/>